<feature type="domain" description="GST N-terminal" evidence="1">
    <location>
        <begin position="1"/>
        <end position="82"/>
    </location>
</feature>
<organism evidence="2 3">
    <name type="scientific">Leucothrix arctica</name>
    <dbReference type="NCBI Taxonomy" id="1481894"/>
    <lineage>
        <taxon>Bacteria</taxon>
        <taxon>Pseudomonadati</taxon>
        <taxon>Pseudomonadota</taxon>
        <taxon>Gammaproteobacteria</taxon>
        <taxon>Thiotrichales</taxon>
        <taxon>Thiotrichaceae</taxon>
        <taxon>Leucothrix</taxon>
    </lineage>
</organism>
<dbReference type="Gene3D" id="1.20.1050.10">
    <property type="match status" value="1"/>
</dbReference>
<comment type="caution">
    <text evidence="2">The sequence shown here is derived from an EMBL/GenBank/DDBJ whole genome shotgun (WGS) entry which is preliminary data.</text>
</comment>
<dbReference type="GO" id="GO:0006559">
    <property type="term" value="P:L-phenylalanine catabolic process"/>
    <property type="evidence" value="ECO:0007669"/>
    <property type="project" value="TreeGrafter"/>
</dbReference>
<dbReference type="InterPro" id="IPR004045">
    <property type="entry name" value="Glutathione_S-Trfase_N"/>
</dbReference>
<name>A0A317CD06_9GAMM</name>
<dbReference type="SFLD" id="SFLDS00019">
    <property type="entry name" value="Glutathione_Transferase_(cytos"/>
    <property type="match status" value="1"/>
</dbReference>
<evidence type="ECO:0000259" key="1">
    <source>
        <dbReference type="PROSITE" id="PS50404"/>
    </source>
</evidence>
<dbReference type="GO" id="GO:0004364">
    <property type="term" value="F:glutathione transferase activity"/>
    <property type="evidence" value="ECO:0007669"/>
    <property type="project" value="TreeGrafter"/>
</dbReference>
<sequence length="221" mass="25194">MHLYIAYKNYSSWSLRTWIAMKVANIPFEETILPFYHGDSLDKLGERFAIPAQVPVLEHDGAIVWDSLAIMEHLAEVYPDRQLWPESASLRTLARCVSSEMHSGFMNLRQACPMNCRSNKRLSKEQLALIQGDLERIAALWAKFEAVDKPEGDFLCGQFGIVDAMYAPVMWRVLGYGLDVSPAFNNWAKAMKALPEMQEWLAAAQQEEWVLDEYEACAETV</sequence>
<dbReference type="Gene3D" id="3.40.30.10">
    <property type="entry name" value="Glutaredoxin"/>
    <property type="match status" value="1"/>
</dbReference>
<gene>
    <name evidence="2" type="ORF">DKT75_09765</name>
</gene>
<keyword evidence="2" id="KW-0808">Transferase</keyword>
<proteinExistence type="predicted"/>
<dbReference type="Pfam" id="PF13410">
    <property type="entry name" value="GST_C_2"/>
    <property type="match status" value="1"/>
</dbReference>
<dbReference type="SUPFAM" id="SSF47616">
    <property type="entry name" value="GST C-terminal domain-like"/>
    <property type="match status" value="1"/>
</dbReference>
<dbReference type="GO" id="GO:0016034">
    <property type="term" value="F:maleylacetoacetate isomerase activity"/>
    <property type="evidence" value="ECO:0007669"/>
    <property type="project" value="TreeGrafter"/>
</dbReference>
<dbReference type="InterPro" id="IPR036249">
    <property type="entry name" value="Thioredoxin-like_sf"/>
</dbReference>
<dbReference type="AlphaFoldDB" id="A0A317CD06"/>
<dbReference type="OrthoDB" id="9799538at2"/>
<dbReference type="InterPro" id="IPR040079">
    <property type="entry name" value="Glutathione_S-Trfase"/>
</dbReference>
<evidence type="ECO:0000313" key="2">
    <source>
        <dbReference type="EMBL" id="PWQ96267.1"/>
    </source>
</evidence>
<evidence type="ECO:0000313" key="3">
    <source>
        <dbReference type="Proteomes" id="UP000245506"/>
    </source>
</evidence>
<reference evidence="2 3" key="1">
    <citation type="submission" date="2018-05" db="EMBL/GenBank/DDBJ databases">
        <title>Leucothrix arctica sp. nov., isolated from Arctic seawater.</title>
        <authorList>
            <person name="Choi A."/>
            <person name="Baek K."/>
        </authorList>
    </citation>
    <scope>NUCLEOTIDE SEQUENCE [LARGE SCALE GENOMIC DNA]</scope>
    <source>
        <strain evidence="2 3">IMCC9719</strain>
    </source>
</reference>
<dbReference type="PROSITE" id="PS50404">
    <property type="entry name" value="GST_NTER"/>
    <property type="match status" value="1"/>
</dbReference>
<dbReference type="PANTHER" id="PTHR42673">
    <property type="entry name" value="MALEYLACETOACETATE ISOMERASE"/>
    <property type="match status" value="1"/>
</dbReference>
<dbReference type="EMBL" id="QGKL01000029">
    <property type="protein sequence ID" value="PWQ96267.1"/>
    <property type="molecule type" value="Genomic_DNA"/>
</dbReference>
<dbReference type="RefSeq" id="WP_109823239.1">
    <property type="nucleotide sequence ID" value="NZ_QGKL01000029.1"/>
</dbReference>
<dbReference type="InterPro" id="IPR036282">
    <property type="entry name" value="Glutathione-S-Trfase_C_sf"/>
</dbReference>
<dbReference type="PANTHER" id="PTHR42673:SF4">
    <property type="entry name" value="MALEYLACETOACETATE ISOMERASE"/>
    <property type="match status" value="1"/>
</dbReference>
<accession>A0A317CD06</accession>
<dbReference type="SUPFAM" id="SSF52833">
    <property type="entry name" value="Thioredoxin-like"/>
    <property type="match status" value="1"/>
</dbReference>
<keyword evidence="3" id="KW-1185">Reference proteome</keyword>
<dbReference type="Pfam" id="PF13409">
    <property type="entry name" value="GST_N_2"/>
    <property type="match status" value="1"/>
</dbReference>
<dbReference type="Proteomes" id="UP000245506">
    <property type="component" value="Unassembled WGS sequence"/>
</dbReference>
<dbReference type="CDD" id="cd03043">
    <property type="entry name" value="GST_N_1"/>
    <property type="match status" value="1"/>
</dbReference>
<protein>
    <submittedName>
        <fullName evidence="2">Glutathione S-transferase</fullName>
    </submittedName>
</protein>
<dbReference type="CDD" id="cd03194">
    <property type="entry name" value="GST_C_3"/>
    <property type="match status" value="1"/>
</dbReference>
<dbReference type="GO" id="GO:0006749">
    <property type="term" value="P:glutathione metabolic process"/>
    <property type="evidence" value="ECO:0007669"/>
    <property type="project" value="TreeGrafter"/>
</dbReference>